<dbReference type="EMBL" id="MU863631">
    <property type="protein sequence ID" value="KAK4102528.1"/>
    <property type="molecule type" value="Genomic_DNA"/>
</dbReference>
<name>A0AAN6Q2W1_9PEZI</name>
<dbReference type="InterPro" id="IPR049730">
    <property type="entry name" value="SNF2/RAD54-like_C"/>
</dbReference>
<gene>
    <name evidence="5" type="ORF">N658DRAFT_469140</name>
</gene>
<comment type="caution">
    <text evidence="5">The sequence shown here is derived from an EMBL/GenBank/DDBJ whole genome shotgun (WGS) entry which is preliminary data.</text>
</comment>
<sequence>MTVQTGAVGLDITAANYVHLVEPHWNPSVEDQAIARAFRMGQTRDVTIIRYVVKSSVEEVSPLKDQLVRVAQASPFLRQQDSCIDSSDRFWQCAQRLELQPQHPRTLQLRLKSEPKFV</sequence>
<protein>
    <recommendedName>
        <fullName evidence="4">Helicase C-terminal domain-containing protein</fullName>
    </recommendedName>
</protein>
<evidence type="ECO:0000313" key="5">
    <source>
        <dbReference type="EMBL" id="KAK4102528.1"/>
    </source>
</evidence>
<evidence type="ECO:0000256" key="3">
    <source>
        <dbReference type="ARBA" id="ARBA00022840"/>
    </source>
</evidence>
<evidence type="ECO:0000256" key="1">
    <source>
        <dbReference type="ARBA" id="ARBA00022741"/>
    </source>
</evidence>
<dbReference type="InterPro" id="IPR050628">
    <property type="entry name" value="SNF2_RAD54_helicase_TF"/>
</dbReference>
<dbReference type="SUPFAM" id="SSF52540">
    <property type="entry name" value="P-loop containing nucleoside triphosphate hydrolases"/>
    <property type="match status" value="1"/>
</dbReference>
<proteinExistence type="predicted"/>
<dbReference type="PANTHER" id="PTHR45626">
    <property type="entry name" value="TRANSCRIPTION TERMINATION FACTOR 2-RELATED"/>
    <property type="match status" value="1"/>
</dbReference>
<evidence type="ECO:0000313" key="6">
    <source>
        <dbReference type="Proteomes" id="UP001305647"/>
    </source>
</evidence>
<keyword evidence="1" id="KW-0547">Nucleotide-binding</keyword>
<reference evidence="5" key="2">
    <citation type="submission" date="2023-05" db="EMBL/GenBank/DDBJ databases">
        <authorList>
            <consortium name="Lawrence Berkeley National Laboratory"/>
            <person name="Steindorff A."/>
            <person name="Hensen N."/>
            <person name="Bonometti L."/>
            <person name="Westerberg I."/>
            <person name="Brannstrom I.O."/>
            <person name="Guillou S."/>
            <person name="Cros-Aarteil S."/>
            <person name="Calhoun S."/>
            <person name="Haridas S."/>
            <person name="Kuo A."/>
            <person name="Mondo S."/>
            <person name="Pangilinan J."/>
            <person name="Riley R."/>
            <person name="Labutti K."/>
            <person name="Andreopoulos B."/>
            <person name="Lipzen A."/>
            <person name="Chen C."/>
            <person name="Yanf M."/>
            <person name="Daum C."/>
            <person name="Ng V."/>
            <person name="Clum A."/>
            <person name="Ohm R."/>
            <person name="Martin F."/>
            <person name="Silar P."/>
            <person name="Natvig D."/>
            <person name="Lalanne C."/>
            <person name="Gautier V."/>
            <person name="Ament-Velasquez S.L."/>
            <person name="Kruys A."/>
            <person name="Hutchinson M.I."/>
            <person name="Powell A.J."/>
            <person name="Barry K."/>
            <person name="Miller A.N."/>
            <person name="Grigoriev I.V."/>
            <person name="Debuchy R."/>
            <person name="Gladieux P."/>
            <person name="Thoren M.H."/>
            <person name="Johannesson H."/>
        </authorList>
    </citation>
    <scope>NUCLEOTIDE SEQUENCE</scope>
    <source>
        <strain evidence="5">CBS 757.83</strain>
    </source>
</reference>
<organism evidence="5 6">
    <name type="scientific">Parathielavia hyrcaniae</name>
    <dbReference type="NCBI Taxonomy" id="113614"/>
    <lineage>
        <taxon>Eukaryota</taxon>
        <taxon>Fungi</taxon>
        <taxon>Dikarya</taxon>
        <taxon>Ascomycota</taxon>
        <taxon>Pezizomycotina</taxon>
        <taxon>Sordariomycetes</taxon>
        <taxon>Sordariomycetidae</taxon>
        <taxon>Sordariales</taxon>
        <taxon>Chaetomiaceae</taxon>
        <taxon>Parathielavia</taxon>
    </lineage>
</organism>
<dbReference type="CDD" id="cd18793">
    <property type="entry name" value="SF2_C_SNF"/>
    <property type="match status" value="1"/>
</dbReference>
<evidence type="ECO:0000259" key="4">
    <source>
        <dbReference type="Pfam" id="PF00271"/>
    </source>
</evidence>
<dbReference type="GO" id="GO:0005634">
    <property type="term" value="C:nucleus"/>
    <property type="evidence" value="ECO:0007669"/>
    <property type="project" value="TreeGrafter"/>
</dbReference>
<dbReference type="GO" id="GO:0006281">
    <property type="term" value="P:DNA repair"/>
    <property type="evidence" value="ECO:0007669"/>
    <property type="project" value="TreeGrafter"/>
</dbReference>
<keyword evidence="2" id="KW-0378">Hydrolase</keyword>
<dbReference type="Proteomes" id="UP001305647">
    <property type="component" value="Unassembled WGS sequence"/>
</dbReference>
<dbReference type="AlphaFoldDB" id="A0AAN6Q2W1"/>
<dbReference type="InterPro" id="IPR027417">
    <property type="entry name" value="P-loop_NTPase"/>
</dbReference>
<accession>A0AAN6Q2W1</accession>
<dbReference type="Pfam" id="PF00271">
    <property type="entry name" value="Helicase_C"/>
    <property type="match status" value="1"/>
</dbReference>
<dbReference type="InterPro" id="IPR001650">
    <property type="entry name" value="Helicase_C-like"/>
</dbReference>
<dbReference type="GO" id="GO:0008094">
    <property type="term" value="F:ATP-dependent activity, acting on DNA"/>
    <property type="evidence" value="ECO:0007669"/>
    <property type="project" value="TreeGrafter"/>
</dbReference>
<evidence type="ECO:0000256" key="2">
    <source>
        <dbReference type="ARBA" id="ARBA00022801"/>
    </source>
</evidence>
<dbReference type="PANTHER" id="PTHR45626:SF22">
    <property type="entry name" value="DNA REPAIR PROTEIN RAD5"/>
    <property type="match status" value="1"/>
</dbReference>
<keyword evidence="6" id="KW-1185">Reference proteome</keyword>
<reference evidence="5" key="1">
    <citation type="journal article" date="2023" name="Mol. Phylogenet. Evol.">
        <title>Genome-scale phylogeny and comparative genomics of the fungal order Sordariales.</title>
        <authorList>
            <person name="Hensen N."/>
            <person name="Bonometti L."/>
            <person name="Westerberg I."/>
            <person name="Brannstrom I.O."/>
            <person name="Guillou S."/>
            <person name="Cros-Aarteil S."/>
            <person name="Calhoun S."/>
            <person name="Haridas S."/>
            <person name="Kuo A."/>
            <person name="Mondo S."/>
            <person name="Pangilinan J."/>
            <person name="Riley R."/>
            <person name="LaButti K."/>
            <person name="Andreopoulos B."/>
            <person name="Lipzen A."/>
            <person name="Chen C."/>
            <person name="Yan M."/>
            <person name="Daum C."/>
            <person name="Ng V."/>
            <person name="Clum A."/>
            <person name="Steindorff A."/>
            <person name="Ohm R.A."/>
            <person name="Martin F."/>
            <person name="Silar P."/>
            <person name="Natvig D.O."/>
            <person name="Lalanne C."/>
            <person name="Gautier V."/>
            <person name="Ament-Velasquez S.L."/>
            <person name="Kruys A."/>
            <person name="Hutchinson M.I."/>
            <person name="Powell A.J."/>
            <person name="Barry K."/>
            <person name="Miller A.N."/>
            <person name="Grigoriev I.V."/>
            <person name="Debuchy R."/>
            <person name="Gladieux P."/>
            <person name="Hiltunen Thoren M."/>
            <person name="Johannesson H."/>
        </authorList>
    </citation>
    <scope>NUCLEOTIDE SEQUENCE</scope>
    <source>
        <strain evidence="5">CBS 757.83</strain>
    </source>
</reference>
<feature type="domain" description="Helicase C-terminal" evidence="4">
    <location>
        <begin position="3"/>
        <end position="41"/>
    </location>
</feature>
<dbReference type="GO" id="GO:0005524">
    <property type="term" value="F:ATP binding"/>
    <property type="evidence" value="ECO:0007669"/>
    <property type="project" value="UniProtKB-KW"/>
</dbReference>
<dbReference type="Gene3D" id="3.40.50.300">
    <property type="entry name" value="P-loop containing nucleotide triphosphate hydrolases"/>
    <property type="match status" value="1"/>
</dbReference>
<keyword evidence="3" id="KW-0067">ATP-binding</keyword>
<dbReference type="GO" id="GO:0016787">
    <property type="term" value="F:hydrolase activity"/>
    <property type="evidence" value="ECO:0007669"/>
    <property type="project" value="UniProtKB-KW"/>
</dbReference>